<feature type="compositionally biased region" description="Polar residues" evidence="1">
    <location>
        <begin position="55"/>
        <end position="87"/>
    </location>
</feature>
<evidence type="ECO:0000313" key="5">
    <source>
        <dbReference type="Proteomes" id="UP000325313"/>
    </source>
</evidence>
<dbReference type="OrthoDB" id="10413477at2759"/>
<feature type="compositionally biased region" description="Low complexity" evidence="1">
    <location>
        <begin position="243"/>
        <end position="256"/>
    </location>
</feature>
<evidence type="ECO:0000313" key="4">
    <source>
        <dbReference type="Proteomes" id="UP000324748"/>
    </source>
</evidence>
<feature type="region of interest" description="Disordered" evidence="1">
    <location>
        <begin position="48"/>
        <end position="91"/>
    </location>
</feature>
<dbReference type="EMBL" id="VDEP01000109">
    <property type="protein sequence ID" value="KAA1130373.1"/>
    <property type="molecule type" value="Genomic_DNA"/>
</dbReference>
<dbReference type="AlphaFoldDB" id="A0A5B0S005"/>
<evidence type="ECO:0000313" key="2">
    <source>
        <dbReference type="EMBL" id="KAA1116245.1"/>
    </source>
</evidence>
<keyword evidence="4" id="KW-1185">Reference proteome</keyword>
<proteinExistence type="predicted"/>
<sequence length="334" mass="34952">MHSQHLISLKGGTPWINSFDATSHLPRLVSNSSHLPAPVHLGSSALHSTPILPLPSQSNSATSSKHSLSQSPESRLRGTATSDSLLSASPAEASRSSLVTHPLIKETLSAALVDCFLPPPLSQHSPVSHKRDLASAFSSKLPPPPLAISLEQPTSLEDCCPPADLVLHSEAQALYPLTLAGPIIDEKSVSKIAVTNQDPTLKSPLLDCLTQATTLETFEPSNHIVDASSLATTSNPSSPSPTSPTTTTTHNLTTPHQATDPTAATPLLKTKPVLNLQPKPSTPNCSSPTVPIAQVCPDSFDIAAIGSITVVEDSTASKDPQLWPPSLSQSAQEN</sequence>
<dbReference type="Proteomes" id="UP000324748">
    <property type="component" value="Unassembled WGS sequence"/>
</dbReference>
<evidence type="ECO:0000256" key="1">
    <source>
        <dbReference type="SAM" id="MobiDB-lite"/>
    </source>
</evidence>
<name>A0A5B0S005_PUCGR</name>
<accession>A0A5B0S005</accession>
<protein>
    <submittedName>
        <fullName evidence="3">Uncharacterized protein</fullName>
    </submittedName>
</protein>
<evidence type="ECO:0000313" key="3">
    <source>
        <dbReference type="EMBL" id="KAA1130373.1"/>
    </source>
</evidence>
<gene>
    <name evidence="2" type="ORF">PGT21_006003</name>
    <name evidence="3" type="ORF">PGTUg99_005302</name>
</gene>
<dbReference type="Proteomes" id="UP000325313">
    <property type="component" value="Unassembled WGS sequence"/>
</dbReference>
<comment type="caution">
    <text evidence="3">The sequence shown here is derived from an EMBL/GenBank/DDBJ whole genome shotgun (WGS) entry which is preliminary data.</text>
</comment>
<feature type="region of interest" description="Disordered" evidence="1">
    <location>
        <begin position="229"/>
        <end position="263"/>
    </location>
</feature>
<reference evidence="4 5" key="1">
    <citation type="submission" date="2019-05" db="EMBL/GenBank/DDBJ databases">
        <title>Emergence of the Ug99 lineage of the wheat stem rust pathogen through somatic hybridization.</title>
        <authorList>
            <person name="Li F."/>
            <person name="Upadhyaya N.M."/>
            <person name="Sperschneider J."/>
            <person name="Matny O."/>
            <person name="Nguyen-Phuc H."/>
            <person name="Mago R."/>
            <person name="Raley C."/>
            <person name="Miller M.E."/>
            <person name="Silverstein K.A.T."/>
            <person name="Henningsen E."/>
            <person name="Hirsch C.D."/>
            <person name="Visser B."/>
            <person name="Pretorius Z.A."/>
            <person name="Steffenson B.J."/>
            <person name="Schwessinger B."/>
            <person name="Dodds P.N."/>
            <person name="Figueroa M."/>
        </authorList>
    </citation>
    <scope>NUCLEOTIDE SEQUENCE [LARGE SCALE GENOMIC DNA]</scope>
    <source>
        <strain evidence="2">21-0</strain>
        <strain evidence="3 5">Ug99</strain>
    </source>
</reference>
<organism evidence="3 5">
    <name type="scientific">Puccinia graminis f. sp. tritici</name>
    <dbReference type="NCBI Taxonomy" id="56615"/>
    <lineage>
        <taxon>Eukaryota</taxon>
        <taxon>Fungi</taxon>
        <taxon>Dikarya</taxon>
        <taxon>Basidiomycota</taxon>
        <taxon>Pucciniomycotina</taxon>
        <taxon>Pucciniomycetes</taxon>
        <taxon>Pucciniales</taxon>
        <taxon>Pucciniaceae</taxon>
        <taxon>Puccinia</taxon>
    </lineage>
</organism>
<dbReference type="EMBL" id="VSWC01000003">
    <property type="protein sequence ID" value="KAA1116245.1"/>
    <property type="molecule type" value="Genomic_DNA"/>
</dbReference>
<feature type="region of interest" description="Disordered" evidence="1">
    <location>
        <begin position="313"/>
        <end position="334"/>
    </location>
</feature>